<feature type="domain" description="RecF/RecN/SMC N-terminal" evidence="11">
    <location>
        <begin position="1"/>
        <end position="512"/>
    </location>
</feature>
<dbReference type="GO" id="GO:0043590">
    <property type="term" value="C:bacterial nucleoid"/>
    <property type="evidence" value="ECO:0007669"/>
    <property type="project" value="TreeGrafter"/>
</dbReference>
<dbReference type="Proteomes" id="UP000824044">
    <property type="component" value="Unassembled WGS sequence"/>
</dbReference>
<evidence type="ECO:0000313" key="13">
    <source>
        <dbReference type="Proteomes" id="UP000824044"/>
    </source>
</evidence>
<evidence type="ECO:0000256" key="9">
    <source>
        <dbReference type="PIRNR" id="PIRNR003128"/>
    </source>
</evidence>
<dbReference type="GO" id="GO:0006281">
    <property type="term" value="P:DNA repair"/>
    <property type="evidence" value="ECO:0007669"/>
    <property type="project" value="UniProtKB-KW"/>
</dbReference>
<dbReference type="GO" id="GO:0009432">
    <property type="term" value="P:SOS response"/>
    <property type="evidence" value="ECO:0007669"/>
    <property type="project" value="TreeGrafter"/>
</dbReference>
<keyword evidence="4" id="KW-0547">Nucleotide-binding</keyword>
<evidence type="ECO:0000259" key="11">
    <source>
        <dbReference type="Pfam" id="PF02463"/>
    </source>
</evidence>
<dbReference type="CDD" id="cd03241">
    <property type="entry name" value="ABC_RecN"/>
    <property type="match status" value="2"/>
</dbReference>
<comment type="caution">
    <text evidence="12">The sequence shown here is derived from an EMBL/GenBank/DDBJ whole genome shotgun (WGS) entry which is preliminary data.</text>
</comment>
<keyword evidence="6" id="KW-0067">ATP-binding</keyword>
<organism evidence="12 13">
    <name type="scientific">Candidatus Gallimonas intestinigallinarum</name>
    <dbReference type="NCBI Taxonomy" id="2838604"/>
    <lineage>
        <taxon>Bacteria</taxon>
        <taxon>Bacillati</taxon>
        <taxon>Bacillota</taxon>
        <taxon>Clostridia</taxon>
        <taxon>Candidatus Gallimonas</taxon>
    </lineage>
</organism>
<comment type="similarity">
    <text evidence="2 9">Belongs to the RecN family.</text>
</comment>
<dbReference type="PANTHER" id="PTHR11059">
    <property type="entry name" value="DNA REPAIR PROTEIN RECN"/>
    <property type="match status" value="1"/>
</dbReference>
<evidence type="ECO:0000256" key="1">
    <source>
        <dbReference type="ARBA" id="ARBA00003618"/>
    </source>
</evidence>
<dbReference type="Pfam" id="PF02463">
    <property type="entry name" value="SMC_N"/>
    <property type="match status" value="1"/>
</dbReference>
<comment type="function">
    <text evidence="1 9">May be involved in recombinational repair of damaged DNA.</text>
</comment>
<evidence type="ECO:0000256" key="10">
    <source>
        <dbReference type="SAM" id="Coils"/>
    </source>
</evidence>
<dbReference type="Gene3D" id="3.40.50.300">
    <property type="entry name" value="P-loop containing nucleotide triphosphate hydrolases"/>
    <property type="match status" value="2"/>
</dbReference>
<dbReference type="AlphaFoldDB" id="A0A9D2DXW1"/>
<evidence type="ECO:0000256" key="4">
    <source>
        <dbReference type="ARBA" id="ARBA00022741"/>
    </source>
</evidence>
<proteinExistence type="inferred from homology"/>
<accession>A0A9D2DXW1</accession>
<evidence type="ECO:0000256" key="7">
    <source>
        <dbReference type="ARBA" id="ARBA00023204"/>
    </source>
</evidence>
<dbReference type="InterPro" id="IPR004604">
    <property type="entry name" value="DNA_recomb/repair_RecN"/>
</dbReference>
<dbReference type="PANTHER" id="PTHR11059:SF0">
    <property type="entry name" value="DNA REPAIR PROTEIN RECN"/>
    <property type="match status" value="1"/>
</dbReference>
<evidence type="ECO:0000256" key="5">
    <source>
        <dbReference type="ARBA" id="ARBA00022763"/>
    </source>
</evidence>
<dbReference type="GO" id="GO:0005524">
    <property type="term" value="F:ATP binding"/>
    <property type="evidence" value="ECO:0007669"/>
    <property type="project" value="UniProtKB-KW"/>
</dbReference>
<evidence type="ECO:0000256" key="6">
    <source>
        <dbReference type="ARBA" id="ARBA00022840"/>
    </source>
</evidence>
<evidence type="ECO:0000256" key="8">
    <source>
        <dbReference type="ARBA" id="ARBA00033408"/>
    </source>
</evidence>
<dbReference type="GO" id="GO:0006310">
    <property type="term" value="P:DNA recombination"/>
    <property type="evidence" value="ECO:0007669"/>
    <property type="project" value="InterPro"/>
</dbReference>
<keyword evidence="7 9" id="KW-0234">DNA repair</keyword>
<dbReference type="SUPFAM" id="SSF52540">
    <property type="entry name" value="P-loop containing nucleoside triphosphate hydrolases"/>
    <property type="match status" value="1"/>
</dbReference>
<keyword evidence="5 9" id="KW-0227">DNA damage</keyword>
<dbReference type="PIRSF" id="PIRSF003128">
    <property type="entry name" value="RecN"/>
    <property type="match status" value="1"/>
</dbReference>
<feature type="coiled-coil region" evidence="10">
    <location>
        <begin position="255"/>
        <end position="317"/>
    </location>
</feature>
<sequence>MLQKLLIQNVALIERAELEFSPGVNVLSGETGAGKSVILDAIDFVLGAKADRSLIRSGESFCAVRAEFSCSDPRVAALLEELDVEPDETLILSRRLSADGKGTLKINGCAVTAGMLRRLTALLVDVHGQSEHFFLLKESNQLKLLDDVAGEEVAAVKERLNALLARRKQIVADRAKFGGDESERERRLDILKFQIDEIGRADLKEGEEEELISFRDRWRNAEKILDALGAVRQYLGADGGGADTLRSAQRALSPIGRLDERYAALSERLEAAAAEAEDIAETAQEYADELDIDEREAERVEARLDELKALKKKYGSSVAEILAFHQRAEEEYEMLSDSGARYEALGAELEKTEDAIFAACRALTGVRKDAAESFTSRVTKELKTLNIASPQFEIRFGDYTREDVPHATSEGLDSVTFLFSANAGEPPKELGKIISGGEMSRFMLAVKTQHSAVAIGTYIFDEIDAGIGGKTARSIAEKFCKIAQNVQIIAVSHLAQIAACADREFYIEKREEGGRTFTVINALEGEARVKEIARLIGGDTESELALRHAGELLENAAAYKKSLSQSE</sequence>
<keyword evidence="10" id="KW-0175">Coiled coil</keyword>
<evidence type="ECO:0000313" key="12">
    <source>
        <dbReference type="EMBL" id="HIZ25073.1"/>
    </source>
</evidence>
<dbReference type="InterPro" id="IPR003395">
    <property type="entry name" value="RecF/RecN/SMC_N"/>
</dbReference>
<reference evidence="12" key="2">
    <citation type="submission" date="2021-04" db="EMBL/GenBank/DDBJ databases">
        <authorList>
            <person name="Gilroy R."/>
        </authorList>
    </citation>
    <scope>NUCLEOTIDE SEQUENCE</scope>
    <source>
        <strain evidence="12">CHK33-5263</strain>
    </source>
</reference>
<dbReference type="EMBL" id="DXBS01000119">
    <property type="protein sequence ID" value="HIZ25073.1"/>
    <property type="molecule type" value="Genomic_DNA"/>
</dbReference>
<protein>
    <recommendedName>
        <fullName evidence="3 9">DNA repair protein RecN</fullName>
    </recommendedName>
    <alternativeName>
        <fullName evidence="8 9">Recombination protein N</fullName>
    </alternativeName>
</protein>
<evidence type="ECO:0000256" key="2">
    <source>
        <dbReference type="ARBA" id="ARBA00009441"/>
    </source>
</evidence>
<dbReference type="NCBIfam" id="TIGR00634">
    <property type="entry name" value="recN"/>
    <property type="match status" value="1"/>
</dbReference>
<name>A0A9D2DXW1_9FIRM</name>
<evidence type="ECO:0000256" key="3">
    <source>
        <dbReference type="ARBA" id="ARBA00021315"/>
    </source>
</evidence>
<dbReference type="InterPro" id="IPR027417">
    <property type="entry name" value="P-loop_NTPase"/>
</dbReference>
<gene>
    <name evidence="12" type="primary">recN</name>
    <name evidence="12" type="ORF">H9812_06350</name>
</gene>
<reference evidence="12" key="1">
    <citation type="journal article" date="2021" name="PeerJ">
        <title>Extensive microbial diversity within the chicken gut microbiome revealed by metagenomics and culture.</title>
        <authorList>
            <person name="Gilroy R."/>
            <person name="Ravi A."/>
            <person name="Getino M."/>
            <person name="Pursley I."/>
            <person name="Horton D.L."/>
            <person name="Alikhan N.F."/>
            <person name="Baker D."/>
            <person name="Gharbi K."/>
            <person name="Hall N."/>
            <person name="Watson M."/>
            <person name="Adriaenssens E.M."/>
            <person name="Foster-Nyarko E."/>
            <person name="Jarju S."/>
            <person name="Secka A."/>
            <person name="Antonio M."/>
            <person name="Oren A."/>
            <person name="Chaudhuri R.R."/>
            <person name="La Ragione R."/>
            <person name="Hildebrand F."/>
            <person name="Pallen M.J."/>
        </authorList>
    </citation>
    <scope>NUCLEOTIDE SEQUENCE</scope>
    <source>
        <strain evidence="12">CHK33-5263</strain>
    </source>
</reference>